<keyword evidence="3" id="KW-1185">Reference proteome</keyword>
<evidence type="ECO:0000313" key="2">
    <source>
        <dbReference type="EMBL" id="VFU01938.1"/>
    </source>
</evidence>
<dbReference type="OrthoDB" id="8068875at2759"/>
<organism evidence="2 3">
    <name type="scientific">Aphanomyces stellatus</name>
    <dbReference type="NCBI Taxonomy" id="120398"/>
    <lineage>
        <taxon>Eukaryota</taxon>
        <taxon>Sar</taxon>
        <taxon>Stramenopiles</taxon>
        <taxon>Oomycota</taxon>
        <taxon>Saprolegniomycetes</taxon>
        <taxon>Saprolegniales</taxon>
        <taxon>Verrucalvaceae</taxon>
        <taxon>Aphanomyces</taxon>
    </lineage>
</organism>
<proteinExistence type="predicted"/>
<dbReference type="AlphaFoldDB" id="A0A485LTG8"/>
<gene>
    <name evidence="2" type="primary">Aste57867_25313</name>
    <name evidence="1" type="ORF">As57867_025235</name>
    <name evidence="2" type="ORF">ASTE57867_25313</name>
</gene>
<dbReference type="Proteomes" id="UP000332933">
    <property type="component" value="Unassembled WGS sequence"/>
</dbReference>
<name>A0A485LTG8_9STRA</name>
<dbReference type="InterPro" id="IPR035983">
    <property type="entry name" value="Hect_E3_ubiquitin_ligase"/>
</dbReference>
<protein>
    <submittedName>
        <fullName evidence="2">Aste57867_25313 protein</fullName>
    </submittedName>
</protein>
<accession>A0A485LTG8</accession>
<dbReference type="EMBL" id="CAADRA010007546">
    <property type="protein sequence ID" value="VFU01938.1"/>
    <property type="molecule type" value="Genomic_DNA"/>
</dbReference>
<reference evidence="1" key="2">
    <citation type="submission" date="2019-06" db="EMBL/GenBank/DDBJ databases">
        <title>Genomics analysis of Aphanomyces spp. identifies a new class of oomycete effector associated with host adaptation.</title>
        <authorList>
            <person name="Gaulin E."/>
        </authorList>
    </citation>
    <scope>NUCLEOTIDE SEQUENCE</scope>
    <source>
        <strain evidence="1">CBS 578.67</strain>
    </source>
</reference>
<sequence>MNAVPLVVGALLFALFYMYRRKKDRERARAAAGPLLLPNESVPIFCTGVSDGIRRHVGHLQGLKRDALEDRTRMLILLSFERVLQGARSRQVVSGICGFRNGKDLLDCILCHKLRRPFTLYGIPYTKGAFPKVHSCFNRIDLPVYRTELLMVFADFTIS</sequence>
<evidence type="ECO:0000313" key="1">
    <source>
        <dbReference type="EMBL" id="KAF0682568.1"/>
    </source>
</evidence>
<reference evidence="2 3" key="1">
    <citation type="submission" date="2019-03" db="EMBL/GenBank/DDBJ databases">
        <authorList>
            <person name="Gaulin E."/>
            <person name="Dumas B."/>
        </authorList>
    </citation>
    <scope>NUCLEOTIDE SEQUENCE [LARGE SCALE GENOMIC DNA]</scope>
    <source>
        <strain evidence="2">CBS 568.67</strain>
    </source>
</reference>
<dbReference type="GO" id="GO:0004842">
    <property type="term" value="F:ubiquitin-protein transferase activity"/>
    <property type="evidence" value="ECO:0007669"/>
    <property type="project" value="InterPro"/>
</dbReference>
<dbReference type="SUPFAM" id="SSF56204">
    <property type="entry name" value="Hect, E3 ligase catalytic domain"/>
    <property type="match status" value="1"/>
</dbReference>
<dbReference type="EMBL" id="VJMH01007520">
    <property type="protein sequence ID" value="KAF0682568.1"/>
    <property type="molecule type" value="Genomic_DNA"/>
</dbReference>
<evidence type="ECO:0000313" key="3">
    <source>
        <dbReference type="Proteomes" id="UP000332933"/>
    </source>
</evidence>